<dbReference type="PANTHER" id="PTHR45663:SF11">
    <property type="entry name" value="GEO12009P1"/>
    <property type="match status" value="1"/>
</dbReference>
<sequence length="105" mass="11914">MSQLTLTSNNFQEHTNQNTTPIIVEFWAPWCGYCRRLGPVIDQLEEDLQGTVAIGKVNLDDEPELAEKFDVDTIPSLLMFKDGQHSELLVNPGSKAEIQKWIKEV</sequence>
<dbReference type="GO" id="GO:0015035">
    <property type="term" value="F:protein-disulfide reductase activity"/>
    <property type="evidence" value="ECO:0007669"/>
    <property type="project" value="UniProtKB-UniRule"/>
</dbReference>
<dbReference type="PANTHER" id="PTHR45663">
    <property type="entry name" value="GEO12009P1"/>
    <property type="match status" value="1"/>
</dbReference>
<dbReference type="InterPro" id="IPR036249">
    <property type="entry name" value="Thioredoxin-like_sf"/>
</dbReference>
<feature type="domain" description="Thioredoxin" evidence="10">
    <location>
        <begin position="1"/>
        <end position="105"/>
    </location>
</feature>
<dbReference type="AlphaFoldDB" id="A0A174FBD6"/>
<protein>
    <recommendedName>
        <fullName evidence="2 7">Thioredoxin</fullName>
    </recommendedName>
</protein>
<dbReference type="Pfam" id="PF00085">
    <property type="entry name" value="Thioredoxin"/>
    <property type="match status" value="1"/>
</dbReference>
<dbReference type="InterPro" id="IPR013766">
    <property type="entry name" value="Thioredoxin_domain"/>
</dbReference>
<feature type="disulfide bond" description="Redox-active" evidence="9">
    <location>
        <begin position="31"/>
        <end position="34"/>
    </location>
</feature>
<dbReference type="SUPFAM" id="SSF52833">
    <property type="entry name" value="Thioredoxin-like"/>
    <property type="match status" value="1"/>
</dbReference>
<dbReference type="RefSeq" id="WP_050642018.1">
    <property type="nucleotide sequence ID" value="NZ_CABKUE010000009.1"/>
</dbReference>
<dbReference type="GO" id="GO:0005829">
    <property type="term" value="C:cytosol"/>
    <property type="evidence" value="ECO:0007669"/>
    <property type="project" value="TreeGrafter"/>
</dbReference>
<dbReference type="NCBIfam" id="TIGR01068">
    <property type="entry name" value="thioredoxin"/>
    <property type="match status" value="1"/>
</dbReference>
<gene>
    <name evidence="11" type="ORF">ERS852491_02271</name>
</gene>
<dbReference type="FunFam" id="3.40.30.10:FF:000001">
    <property type="entry name" value="Thioredoxin"/>
    <property type="match status" value="1"/>
</dbReference>
<evidence type="ECO:0000256" key="4">
    <source>
        <dbReference type="ARBA" id="ARBA00022982"/>
    </source>
</evidence>
<dbReference type="PRINTS" id="PR00421">
    <property type="entry name" value="THIOREDOXIN"/>
</dbReference>
<dbReference type="PROSITE" id="PS51352">
    <property type="entry name" value="THIOREDOXIN_2"/>
    <property type="match status" value="1"/>
</dbReference>
<evidence type="ECO:0000256" key="5">
    <source>
        <dbReference type="ARBA" id="ARBA00023157"/>
    </source>
</evidence>
<dbReference type="STRING" id="39482.ERS852491_02271"/>
<keyword evidence="6 9" id="KW-0676">Redox-active center</keyword>
<evidence type="ECO:0000259" key="10">
    <source>
        <dbReference type="PROSITE" id="PS51352"/>
    </source>
</evidence>
<dbReference type="PROSITE" id="PS00194">
    <property type="entry name" value="THIOREDOXIN_1"/>
    <property type="match status" value="1"/>
</dbReference>
<accession>A0A174FBD6</accession>
<evidence type="ECO:0000256" key="9">
    <source>
        <dbReference type="PIRSR" id="PIRSR000077-4"/>
    </source>
</evidence>
<evidence type="ECO:0000256" key="2">
    <source>
        <dbReference type="ARBA" id="ARBA00020570"/>
    </source>
</evidence>
<dbReference type="InterPro" id="IPR005746">
    <property type="entry name" value="Thioredoxin"/>
</dbReference>
<evidence type="ECO:0000256" key="6">
    <source>
        <dbReference type="ARBA" id="ARBA00023284"/>
    </source>
</evidence>
<evidence type="ECO:0000313" key="11">
    <source>
        <dbReference type="EMBL" id="CUO45949.1"/>
    </source>
</evidence>
<name>A0A174FBD6_9FIRM</name>
<evidence type="ECO:0000256" key="3">
    <source>
        <dbReference type="ARBA" id="ARBA00022448"/>
    </source>
</evidence>
<dbReference type="CDD" id="cd02947">
    <property type="entry name" value="TRX_family"/>
    <property type="match status" value="1"/>
</dbReference>
<dbReference type="Proteomes" id="UP000095544">
    <property type="component" value="Unassembled WGS sequence"/>
</dbReference>
<organism evidence="11 12">
    <name type="scientific">Faecalicatena contorta</name>
    <dbReference type="NCBI Taxonomy" id="39482"/>
    <lineage>
        <taxon>Bacteria</taxon>
        <taxon>Bacillati</taxon>
        <taxon>Bacillota</taxon>
        <taxon>Clostridia</taxon>
        <taxon>Lachnospirales</taxon>
        <taxon>Lachnospiraceae</taxon>
        <taxon>Faecalicatena</taxon>
    </lineage>
</organism>
<evidence type="ECO:0000256" key="8">
    <source>
        <dbReference type="PIRNR" id="PIRNR000077"/>
    </source>
</evidence>
<keyword evidence="3" id="KW-0813">Transport</keyword>
<comment type="similarity">
    <text evidence="1 8">Belongs to the thioredoxin family.</text>
</comment>
<keyword evidence="4" id="KW-0249">Electron transport</keyword>
<dbReference type="Gene3D" id="3.40.30.10">
    <property type="entry name" value="Glutaredoxin"/>
    <property type="match status" value="1"/>
</dbReference>
<dbReference type="GO" id="GO:0045454">
    <property type="term" value="P:cell redox homeostasis"/>
    <property type="evidence" value="ECO:0007669"/>
    <property type="project" value="TreeGrafter"/>
</dbReference>
<evidence type="ECO:0000256" key="1">
    <source>
        <dbReference type="ARBA" id="ARBA00008987"/>
    </source>
</evidence>
<evidence type="ECO:0000313" key="12">
    <source>
        <dbReference type="Proteomes" id="UP000095544"/>
    </source>
</evidence>
<dbReference type="OrthoDB" id="9790390at2"/>
<evidence type="ECO:0000256" key="7">
    <source>
        <dbReference type="NCBIfam" id="TIGR01068"/>
    </source>
</evidence>
<keyword evidence="5 9" id="KW-1015">Disulfide bond</keyword>
<proteinExistence type="inferred from homology"/>
<dbReference type="EMBL" id="CYZU01000019">
    <property type="protein sequence ID" value="CUO45949.1"/>
    <property type="molecule type" value="Genomic_DNA"/>
</dbReference>
<reference evidence="11 12" key="1">
    <citation type="submission" date="2015-09" db="EMBL/GenBank/DDBJ databases">
        <authorList>
            <consortium name="Pathogen Informatics"/>
        </authorList>
    </citation>
    <scope>NUCLEOTIDE SEQUENCE [LARGE SCALE GENOMIC DNA]</scope>
    <source>
        <strain evidence="11 12">2789STDY5834876</strain>
    </source>
</reference>
<dbReference type="InterPro" id="IPR017937">
    <property type="entry name" value="Thioredoxin_CS"/>
</dbReference>
<dbReference type="PIRSF" id="PIRSF000077">
    <property type="entry name" value="Thioredoxin"/>
    <property type="match status" value="1"/>
</dbReference>